<evidence type="ECO:0000256" key="2">
    <source>
        <dbReference type="ARBA" id="ARBA00004162"/>
    </source>
</evidence>
<evidence type="ECO:0000313" key="11">
    <source>
        <dbReference type="EMBL" id="NIA69451.1"/>
    </source>
</evidence>
<accession>A0A967KF89</accession>
<keyword evidence="11" id="KW-0969">Cilium</keyword>
<sequence length="172" mass="18924">MADQAAATGDIEIEATPKSGMNGKKLVLFIILPILLLVGGAVGAYLAGLLDPLLGKNPELVAEEEVAPVASKAVFYDLPEMLVNLNSSGRKNTYLKISISLELAREEDRAELATLLPRIVDNFQVYLRELRIEDLRGSAGLQRLREELLIRVNTSAQPIQVRDVLFKEMLVQ</sequence>
<keyword evidence="8 10" id="KW-1133">Transmembrane helix</keyword>
<name>A0A967KF89_9PROT</name>
<dbReference type="EMBL" id="JAAQPH010000009">
    <property type="protein sequence ID" value="NIA69451.1"/>
    <property type="molecule type" value="Genomic_DNA"/>
</dbReference>
<keyword evidence="6 10" id="KW-0812">Transmembrane</keyword>
<comment type="caution">
    <text evidence="11">The sequence shown here is derived from an EMBL/GenBank/DDBJ whole genome shotgun (WGS) entry which is preliminary data.</text>
</comment>
<evidence type="ECO:0000256" key="8">
    <source>
        <dbReference type="ARBA" id="ARBA00022989"/>
    </source>
</evidence>
<evidence type="ECO:0000313" key="12">
    <source>
        <dbReference type="Proteomes" id="UP000761264"/>
    </source>
</evidence>
<evidence type="ECO:0000256" key="6">
    <source>
        <dbReference type="ARBA" id="ARBA00022692"/>
    </source>
</evidence>
<keyword evidence="11" id="KW-0966">Cell projection</keyword>
<evidence type="ECO:0000256" key="4">
    <source>
        <dbReference type="ARBA" id="ARBA00022475"/>
    </source>
</evidence>
<dbReference type="AlphaFoldDB" id="A0A967KF89"/>
<dbReference type="Proteomes" id="UP000761264">
    <property type="component" value="Unassembled WGS sequence"/>
</dbReference>
<evidence type="ECO:0000256" key="3">
    <source>
        <dbReference type="ARBA" id="ARBA00008281"/>
    </source>
</evidence>
<keyword evidence="4" id="KW-1003">Cell membrane</keyword>
<dbReference type="Pfam" id="PF03748">
    <property type="entry name" value="FliL"/>
    <property type="match status" value="1"/>
</dbReference>
<organism evidence="11 12">
    <name type="scientific">Pelagibius litoralis</name>
    <dbReference type="NCBI Taxonomy" id="374515"/>
    <lineage>
        <taxon>Bacteria</taxon>
        <taxon>Pseudomonadati</taxon>
        <taxon>Pseudomonadota</taxon>
        <taxon>Alphaproteobacteria</taxon>
        <taxon>Rhodospirillales</taxon>
        <taxon>Rhodovibrionaceae</taxon>
        <taxon>Pelagibius</taxon>
    </lineage>
</organism>
<dbReference type="RefSeq" id="WP_167225082.1">
    <property type="nucleotide sequence ID" value="NZ_JAAQPH010000009.1"/>
</dbReference>
<keyword evidence="7 10" id="KW-0283">Flagellar rotation</keyword>
<keyword evidence="11" id="KW-0282">Flagellum</keyword>
<dbReference type="PANTHER" id="PTHR35091:SF2">
    <property type="entry name" value="FLAGELLAR PROTEIN FLIL"/>
    <property type="match status" value="1"/>
</dbReference>
<comment type="similarity">
    <text evidence="3 10">Belongs to the FliL family.</text>
</comment>
<dbReference type="GO" id="GO:0009425">
    <property type="term" value="C:bacterial-type flagellum basal body"/>
    <property type="evidence" value="ECO:0007669"/>
    <property type="project" value="InterPro"/>
</dbReference>
<evidence type="ECO:0000256" key="10">
    <source>
        <dbReference type="RuleBase" id="RU364125"/>
    </source>
</evidence>
<reference evidence="11" key="1">
    <citation type="submission" date="2020-03" db="EMBL/GenBank/DDBJ databases">
        <title>Genome of Pelagibius litoralis DSM 21314T.</title>
        <authorList>
            <person name="Wang G."/>
        </authorList>
    </citation>
    <scope>NUCLEOTIDE SEQUENCE</scope>
    <source>
        <strain evidence="11">DSM 21314</strain>
    </source>
</reference>
<gene>
    <name evidence="11" type="ORF">HBA54_12695</name>
</gene>
<evidence type="ECO:0000256" key="9">
    <source>
        <dbReference type="ARBA" id="ARBA00023136"/>
    </source>
</evidence>
<dbReference type="InterPro" id="IPR005503">
    <property type="entry name" value="FliL"/>
</dbReference>
<proteinExistence type="inferred from homology"/>
<comment type="subcellular location">
    <subcellularLocation>
        <location evidence="10">Cell inner membrane</location>
    </subcellularLocation>
    <subcellularLocation>
        <location evidence="2">Cell membrane</location>
        <topology evidence="2">Single-pass membrane protein</topology>
    </subcellularLocation>
</comment>
<evidence type="ECO:0000256" key="7">
    <source>
        <dbReference type="ARBA" id="ARBA00022779"/>
    </source>
</evidence>
<dbReference type="GO" id="GO:0071978">
    <property type="term" value="P:bacterial-type flagellum-dependent swarming motility"/>
    <property type="evidence" value="ECO:0007669"/>
    <property type="project" value="TreeGrafter"/>
</dbReference>
<keyword evidence="9 10" id="KW-0472">Membrane</keyword>
<keyword evidence="10" id="KW-0997">Cell inner membrane</keyword>
<dbReference type="GO" id="GO:0006935">
    <property type="term" value="P:chemotaxis"/>
    <property type="evidence" value="ECO:0007669"/>
    <property type="project" value="UniProtKB-KW"/>
</dbReference>
<feature type="transmembrane region" description="Helical" evidence="10">
    <location>
        <begin position="26"/>
        <end position="47"/>
    </location>
</feature>
<comment type="function">
    <text evidence="1 10">Controls the rotational direction of flagella during chemotaxis.</text>
</comment>
<evidence type="ECO:0000256" key="5">
    <source>
        <dbReference type="ARBA" id="ARBA00022500"/>
    </source>
</evidence>
<keyword evidence="5 10" id="KW-0145">Chemotaxis</keyword>
<evidence type="ECO:0000256" key="1">
    <source>
        <dbReference type="ARBA" id="ARBA00002254"/>
    </source>
</evidence>
<protein>
    <recommendedName>
        <fullName evidence="10">Flagellar protein FliL</fullName>
    </recommendedName>
</protein>
<dbReference type="PANTHER" id="PTHR35091">
    <property type="entry name" value="FLAGELLAR PROTEIN FLIL"/>
    <property type="match status" value="1"/>
</dbReference>
<dbReference type="GO" id="GO:0005886">
    <property type="term" value="C:plasma membrane"/>
    <property type="evidence" value="ECO:0007669"/>
    <property type="project" value="UniProtKB-SubCell"/>
</dbReference>
<keyword evidence="12" id="KW-1185">Reference proteome</keyword>